<dbReference type="InterPro" id="IPR003797">
    <property type="entry name" value="DegV"/>
</dbReference>
<evidence type="ECO:0000256" key="1">
    <source>
        <dbReference type="ARBA" id="ARBA00023121"/>
    </source>
</evidence>
<dbReference type="AlphaFoldDB" id="A0A1Q5Q4J6"/>
<dbReference type="Gene3D" id="3.40.50.10170">
    <property type="match status" value="1"/>
</dbReference>
<dbReference type="PROSITE" id="PS51482">
    <property type="entry name" value="DEGV"/>
    <property type="match status" value="1"/>
</dbReference>
<reference evidence="3" key="1">
    <citation type="submission" date="2016-12" db="EMBL/GenBank/DDBJ databases">
        <authorList>
            <person name="Meng X."/>
        </authorList>
    </citation>
    <scope>NUCLEOTIDE SEQUENCE [LARGE SCALE GENOMIC DNA]</scope>
    <source>
        <strain evidence="3">DSM 19116</strain>
    </source>
</reference>
<keyword evidence="1" id="KW-0446">Lipid-binding</keyword>
<gene>
    <name evidence="2" type="ORF">BSZ39_02700</name>
</gene>
<dbReference type="Pfam" id="PF02645">
    <property type="entry name" value="DegV"/>
    <property type="match status" value="1"/>
</dbReference>
<dbReference type="SUPFAM" id="SSF82549">
    <property type="entry name" value="DAK1/DegV-like"/>
    <property type="match status" value="1"/>
</dbReference>
<dbReference type="GO" id="GO:0008289">
    <property type="term" value="F:lipid binding"/>
    <property type="evidence" value="ECO:0007669"/>
    <property type="project" value="UniProtKB-KW"/>
</dbReference>
<dbReference type="Gene3D" id="3.30.1180.10">
    <property type="match status" value="1"/>
</dbReference>
<dbReference type="OrthoDB" id="9760324at2"/>
<dbReference type="PANTHER" id="PTHR33434">
    <property type="entry name" value="DEGV DOMAIN-CONTAINING PROTEIN DR_1986-RELATED"/>
    <property type="match status" value="1"/>
</dbReference>
<dbReference type="InterPro" id="IPR050270">
    <property type="entry name" value="DegV_domain_contain"/>
</dbReference>
<evidence type="ECO:0008006" key="4">
    <source>
        <dbReference type="Google" id="ProtNLM"/>
    </source>
</evidence>
<evidence type="ECO:0000313" key="2">
    <source>
        <dbReference type="EMBL" id="OKL54711.1"/>
    </source>
</evidence>
<dbReference type="NCBIfam" id="TIGR00762">
    <property type="entry name" value="DegV"/>
    <property type="match status" value="1"/>
</dbReference>
<name>A0A1Q5Q4J6_9ACTO</name>
<protein>
    <recommendedName>
        <fullName evidence="4">EDD domain protein, DegV family</fullName>
    </recommendedName>
</protein>
<organism evidence="2 3">
    <name type="scientific">Bowdeniella nasicola</name>
    <dbReference type="NCBI Taxonomy" id="208480"/>
    <lineage>
        <taxon>Bacteria</taxon>
        <taxon>Bacillati</taxon>
        <taxon>Actinomycetota</taxon>
        <taxon>Actinomycetes</taxon>
        <taxon>Actinomycetales</taxon>
        <taxon>Actinomycetaceae</taxon>
        <taxon>Bowdeniella</taxon>
    </lineage>
</organism>
<sequence length="275" mass="28251">MSFSILTDSSCALPATLGQGFSAGDTPVFQVPLEVSEVGERVTTSQPSRQALIAALDAASDGGARRVIAPVLSSRVSGTGAALSAIVAEGDYPCDIIDTRTVGGAIGLAVLAATRQSDAAGALAVIRELVAKSRTAIVVADLKPLVAGGRLRAPTASIGTALGIVPVIEMRDGELKLADAVRGQARARSQMISRVLGARQRGGMLEEIDVVCHEGAEHLLADEFEQSCAAAGVRIRHRYDLPLPAVLEAHTGACYWGLCVTPVLAGDIHPVGSAT</sequence>
<dbReference type="PANTHER" id="PTHR33434:SF2">
    <property type="entry name" value="FATTY ACID-BINDING PROTEIN TM_1468"/>
    <property type="match status" value="1"/>
</dbReference>
<comment type="caution">
    <text evidence="2">The sequence shown here is derived from an EMBL/GenBank/DDBJ whole genome shotgun (WGS) entry which is preliminary data.</text>
</comment>
<evidence type="ECO:0000313" key="3">
    <source>
        <dbReference type="Proteomes" id="UP000185628"/>
    </source>
</evidence>
<dbReference type="InterPro" id="IPR043168">
    <property type="entry name" value="DegV_C"/>
</dbReference>
<keyword evidence="3" id="KW-1185">Reference proteome</keyword>
<dbReference type="Proteomes" id="UP000185628">
    <property type="component" value="Unassembled WGS sequence"/>
</dbReference>
<accession>A0A1Q5Q4J6</accession>
<proteinExistence type="predicted"/>
<dbReference type="EMBL" id="MQVR01000009">
    <property type="protein sequence ID" value="OKL54711.1"/>
    <property type="molecule type" value="Genomic_DNA"/>
</dbReference>
<dbReference type="RefSeq" id="WP_073715853.1">
    <property type="nucleotide sequence ID" value="NZ_MQVR01000009.1"/>
</dbReference>